<dbReference type="Proteomes" id="UP000838763">
    <property type="component" value="Unassembled WGS sequence"/>
</dbReference>
<gene>
    <name evidence="1" type="ORF">PPNO1_LOCUS2710</name>
</gene>
<protein>
    <submittedName>
        <fullName evidence="1">Uncharacterized protein</fullName>
    </submittedName>
</protein>
<accession>A0A9P1GZ29</accession>
<organism evidence="1 2">
    <name type="scientific">Parascedosporium putredinis</name>
    <dbReference type="NCBI Taxonomy" id="1442378"/>
    <lineage>
        <taxon>Eukaryota</taxon>
        <taxon>Fungi</taxon>
        <taxon>Dikarya</taxon>
        <taxon>Ascomycota</taxon>
        <taxon>Pezizomycotina</taxon>
        <taxon>Sordariomycetes</taxon>
        <taxon>Hypocreomycetidae</taxon>
        <taxon>Microascales</taxon>
        <taxon>Microascaceae</taxon>
        <taxon>Parascedosporium</taxon>
    </lineage>
</organism>
<dbReference type="AlphaFoldDB" id="A0A9P1GZ29"/>
<comment type="caution">
    <text evidence="1">The sequence shown here is derived from an EMBL/GenBank/DDBJ whole genome shotgun (WGS) entry which is preliminary data.</text>
</comment>
<evidence type="ECO:0000313" key="1">
    <source>
        <dbReference type="EMBL" id="CAI4212959.1"/>
    </source>
</evidence>
<dbReference type="OrthoDB" id="3553547at2759"/>
<reference evidence="1" key="1">
    <citation type="submission" date="2022-11" db="EMBL/GenBank/DDBJ databases">
        <authorList>
            <person name="Scott C."/>
            <person name="Bruce N."/>
        </authorList>
    </citation>
    <scope>NUCLEOTIDE SEQUENCE</scope>
</reference>
<sequence length="374" mass="42849">MPGATSKNYGRFYGKNGSFADAQALWSEYSTQERVNEAHESSMGQLETEVLHDESLTSSDDTESVVPDDLPLELVGIEADKHKEDIHPLYDQFQSEIGNLGVFQESWDELQAAKQNIDYKLSFTHLTEKVRLTEEEEDLLAEFPDEEYRIAQDLRESAALARRLRALCQEKGVLGQHLSFNMTYLLHKFFPCDKDNPELGEDLDLLEKPEDTSSTLARPLFPRLLSQSAHLFGDFPVLPEQQLARVQDLPENDEHKPTLVQIAQEEVFLDRIFTDCNWKEPRNFVDRWLFHQLRSSSHVALTAFNTFEDTADSIDLVHWQERILDTWWDASLPISPPQDDSSIGQGDLSQPNSTIYAQEVYSMDNVVLRMLKAV</sequence>
<keyword evidence="2" id="KW-1185">Reference proteome</keyword>
<proteinExistence type="predicted"/>
<name>A0A9P1GZ29_9PEZI</name>
<evidence type="ECO:0000313" key="2">
    <source>
        <dbReference type="Proteomes" id="UP000838763"/>
    </source>
</evidence>
<dbReference type="EMBL" id="CALLCH030000006">
    <property type="protein sequence ID" value="CAI4212959.1"/>
    <property type="molecule type" value="Genomic_DNA"/>
</dbReference>